<gene>
    <name evidence="1" type="ORF">SteCoe_16712</name>
</gene>
<organism evidence="1 2">
    <name type="scientific">Stentor coeruleus</name>
    <dbReference type="NCBI Taxonomy" id="5963"/>
    <lineage>
        <taxon>Eukaryota</taxon>
        <taxon>Sar</taxon>
        <taxon>Alveolata</taxon>
        <taxon>Ciliophora</taxon>
        <taxon>Postciliodesmatophora</taxon>
        <taxon>Heterotrichea</taxon>
        <taxon>Heterotrichida</taxon>
        <taxon>Stentoridae</taxon>
        <taxon>Stentor</taxon>
    </lineage>
</organism>
<comment type="caution">
    <text evidence="1">The sequence shown here is derived from an EMBL/GenBank/DDBJ whole genome shotgun (WGS) entry which is preliminary data.</text>
</comment>
<evidence type="ECO:0000313" key="1">
    <source>
        <dbReference type="EMBL" id="OMJ82548.1"/>
    </source>
</evidence>
<dbReference type="EMBL" id="MPUH01000336">
    <property type="protein sequence ID" value="OMJ82548.1"/>
    <property type="molecule type" value="Genomic_DNA"/>
</dbReference>
<protein>
    <submittedName>
        <fullName evidence="1">Uncharacterized protein</fullName>
    </submittedName>
</protein>
<evidence type="ECO:0000313" key="2">
    <source>
        <dbReference type="Proteomes" id="UP000187209"/>
    </source>
</evidence>
<dbReference type="Proteomes" id="UP000187209">
    <property type="component" value="Unassembled WGS sequence"/>
</dbReference>
<accession>A0A1R2C0J8</accession>
<proteinExistence type="predicted"/>
<reference evidence="1 2" key="1">
    <citation type="submission" date="2016-11" db="EMBL/GenBank/DDBJ databases">
        <title>The macronuclear genome of Stentor coeruleus: a giant cell with tiny introns.</title>
        <authorList>
            <person name="Slabodnick M."/>
            <person name="Ruby J.G."/>
            <person name="Reiff S.B."/>
            <person name="Swart E.C."/>
            <person name="Gosai S."/>
            <person name="Prabakaran S."/>
            <person name="Witkowska E."/>
            <person name="Larue G.E."/>
            <person name="Fisher S."/>
            <person name="Freeman R.M."/>
            <person name="Gunawardena J."/>
            <person name="Chu W."/>
            <person name="Stover N.A."/>
            <person name="Gregory B.D."/>
            <person name="Nowacki M."/>
            <person name="Derisi J."/>
            <person name="Roy S.W."/>
            <person name="Marshall W.F."/>
            <person name="Sood P."/>
        </authorList>
    </citation>
    <scope>NUCLEOTIDE SEQUENCE [LARGE SCALE GENOMIC DNA]</scope>
    <source>
        <strain evidence="1">WM001</strain>
    </source>
</reference>
<sequence>MITISDFKALDNLQDTPVLNIAKIIDDQILIPLSTQHHCISLNSDHKNLYKQKIKTILESMSSDLQALSSNFWNRPLENPVIIEEVIAALVLKFLLGMYNSVQLERILYCFQYSRFKSLADILKKIIVSNELKSFNISGFLLYTDFKYLKTLSSETQFWSNNITAEIKSFDDYFDDFMEFLSNNSLFTEYIKDMSHIDEDSFNFFLNSALRNTVLVQKQVLEWYGADGFTSHDRKIYLGLFETGYSVMDKAAIFYVLLHELCHYFQRISCRTWEDSRNCRTPEEIIGNVSLSEARNIFEIKFFGERHRFLNENVCDFFLSSTEKLSQEEYSKRFASINKSKGNVYISLMRGTCLKNKGLVELRGCLISRNRGYD</sequence>
<keyword evidence="2" id="KW-1185">Reference proteome</keyword>
<name>A0A1R2C0J8_9CILI</name>
<dbReference type="AlphaFoldDB" id="A0A1R2C0J8"/>